<evidence type="ECO:0000313" key="3">
    <source>
        <dbReference type="EMBL" id="CAB3841860.1"/>
    </source>
</evidence>
<dbReference type="Proteomes" id="UP000494122">
    <property type="component" value="Unassembled WGS sequence"/>
</dbReference>
<sequence length="203" mass="22241">MTAASSPIPIGYTAIPRGHIASVVTDLEMLSRPDLPGASLPQGFELAPVAEIGLDAYRALFRKVGADWLWFSRLFMEDGELASILAHPDVDIHIVRNGLGDVGILELDFRTEGECELAFLGLTADCTGRGVGRALMSKAVELAWARPINRMWVHTCTYDHPSALRFYMKAGFKPYAIRVEVQRDPRLSGDLPKTAAAHVPIID</sequence>
<protein>
    <submittedName>
        <fullName evidence="3">Uncharacterized protein</fullName>
    </submittedName>
</protein>
<evidence type="ECO:0000256" key="1">
    <source>
        <dbReference type="ARBA" id="ARBA00022679"/>
    </source>
</evidence>
<keyword evidence="1" id="KW-0808">Transferase</keyword>
<dbReference type="InterPro" id="IPR000182">
    <property type="entry name" value="GNAT_dom"/>
</dbReference>
<name>A0A2M9GZQ4_9BURK</name>
<reference evidence="3 4" key="1">
    <citation type="submission" date="2020-04" db="EMBL/GenBank/DDBJ databases">
        <authorList>
            <person name="De Canck E."/>
        </authorList>
    </citation>
    <scope>NUCLEOTIDE SEQUENCE [LARGE SCALE GENOMIC DNA]</scope>
    <source>
        <strain evidence="3 4">LMG 3328</strain>
    </source>
</reference>
<dbReference type="Gene3D" id="3.40.630.30">
    <property type="match status" value="1"/>
</dbReference>
<dbReference type="PROSITE" id="PS51186">
    <property type="entry name" value="GNAT"/>
    <property type="match status" value="1"/>
</dbReference>
<evidence type="ECO:0000313" key="4">
    <source>
        <dbReference type="Proteomes" id="UP000494122"/>
    </source>
</evidence>
<keyword evidence="2" id="KW-0012">Acyltransferase</keyword>
<proteinExistence type="predicted"/>
<dbReference type="InterPro" id="IPR016181">
    <property type="entry name" value="Acyl_CoA_acyltransferase"/>
</dbReference>
<dbReference type="SUPFAM" id="SSF55729">
    <property type="entry name" value="Acyl-CoA N-acyltransferases (Nat)"/>
    <property type="match status" value="1"/>
</dbReference>
<dbReference type="Pfam" id="PF00583">
    <property type="entry name" value="Acetyltransf_1"/>
    <property type="match status" value="1"/>
</dbReference>
<dbReference type="GO" id="GO:0016747">
    <property type="term" value="F:acyltransferase activity, transferring groups other than amino-acyl groups"/>
    <property type="evidence" value="ECO:0007669"/>
    <property type="project" value="InterPro"/>
</dbReference>
<dbReference type="AlphaFoldDB" id="A0A2M9GZQ4"/>
<evidence type="ECO:0000256" key="2">
    <source>
        <dbReference type="ARBA" id="ARBA00023315"/>
    </source>
</evidence>
<gene>
    <name evidence="3" type="ORF">LMG3328_01310</name>
</gene>
<dbReference type="PANTHER" id="PTHR43800:SF1">
    <property type="entry name" value="PEPTIDYL-LYSINE N-ACETYLTRANSFERASE YJAB"/>
    <property type="match status" value="1"/>
</dbReference>
<accession>A0A2M9GZQ4</accession>
<organism evidence="3 4">
    <name type="scientific">Achromobacter ruhlandii</name>
    <dbReference type="NCBI Taxonomy" id="72557"/>
    <lineage>
        <taxon>Bacteria</taxon>
        <taxon>Pseudomonadati</taxon>
        <taxon>Pseudomonadota</taxon>
        <taxon>Betaproteobacteria</taxon>
        <taxon>Burkholderiales</taxon>
        <taxon>Alcaligenaceae</taxon>
        <taxon>Achromobacter</taxon>
    </lineage>
</organism>
<dbReference type="RefSeq" id="WP_068981015.1">
    <property type="nucleotide sequence ID" value="NZ_CADILE010000003.1"/>
</dbReference>
<dbReference type="PANTHER" id="PTHR43800">
    <property type="entry name" value="PEPTIDYL-LYSINE N-ACETYLTRANSFERASE YJAB"/>
    <property type="match status" value="1"/>
</dbReference>
<dbReference type="EMBL" id="CADILE010000003">
    <property type="protein sequence ID" value="CAB3841860.1"/>
    <property type="molecule type" value="Genomic_DNA"/>
</dbReference>
<dbReference type="CDD" id="cd04301">
    <property type="entry name" value="NAT_SF"/>
    <property type="match status" value="1"/>
</dbReference>